<organism evidence="2 3">
    <name type="scientific">Fistulina hepatica ATCC 64428</name>
    <dbReference type="NCBI Taxonomy" id="1128425"/>
    <lineage>
        <taxon>Eukaryota</taxon>
        <taxon>Fungi</taxon>
        <taxon>Dikarya</taxon>
        <taxon>Basidiomycota</taxon>
        <taxon>Agaricomycotina</taxon>
        <taxon>Agaricomycetes</taxon>
        <taxon>Agaricomycetidae</taxon>
        <taxon>Agaricales</taxon>
        <taxon>Fistulinaceae</taxon>
        <taxon>Fistulina</taxon>
    </lineage>
</organism>
<sequence length="343" mass="39102">MLQEVCLHSFPMSQFFSQEQVPALRALQIYECQIELHAMQPILLQITNLDLRFDSRSSVDLDFHALLSYAPVLSQLTVYSDLGRTSSYMSRIQSDTRSRVLLSHLRRLHLEQSIFILDIITAPNLVHLHLEGYSLHSKVVDAFLRRSQCNIESLHLDIGYNSIASSIIELWRQMPHSVTHLAISNVGRMIWVPFEERTTDGRFSMFPQLRHFELQDLELGGSERNRVPLSRAVSEIMRVVLKRCGARKTRVRGRTGYRRSKTPPVLRRVDICCPLTRLQRRTLSVLSQCGALDVCFSVSGRPARNADSDYDGDDSDSEEEDSSDDSDNEEDSSGGDDDDVVYI</sequence>
<accession>A0A0D7AIP2</accession>
<evidence type="ECO:0000256" key="1">
    <source>
        <dbReference type="SAM" id="MobiDB-lite"/>
    </source>
</evidence>
<reference evidence="2 3" key="1">
    <citation type="journal article" date="2015" name="Fungal Genet. Biol.">
        <title>Evolution of novel wood decay mechanisms in Agaricales revealed by the genome sequences of Fistulina hepatica and Cylindrobasidium torrendii.</title>
        <authorList>
            <person name="Floudas D."/>
            <person name="Held B.W."/>
            <person name="Riley R."/>
            <person name="Nagy L.G."/>
            <person name="Koehler G."/>
            <person name="Ransdell A.S."/>
            <person name="Younus H."/>
            <person name="Chow J."/>
            <person name="Chiniquy J."/>
            <person name="Lipzen A."/>
            <person name="Tritt A."/>
            <person name="Sun H."/>
            <person name="Haridas S."/>
            <person name="LaButti K."/>
            <person name="Ohm R.A."/>
            <person name="Kues U."/>
            <person name="Blanchette R.A."/>
            <person name="Grigoriev I.V."/>
            <person name="Minto R.E."/>
            <person name="Hibbett D.S."/>
        </authorList>
    </citation>
    <scope>NUCLEOTIDE SEQUENCE [LARGE SCALE GENOMIC DNA]</scope>
    <source>
        <strain evidence="2 3">ATCC 64428</strain>
    </source>
</reference>
<dbReference type="EMBL" id="KN881650">
    <property type="protein sequence ID" value="KIY51452.1"/>
    <property type="molecule type" value="Genomic_DNA"/>
</dbReference>
<protein>
    <recommendedName>
        <fullName evidence="4">F-box domain-containing protein</fullName>
    </recommendedName>
</protein>
<evidence type="ECO:0000313" key="2">
    <source>
        <dbReference type="EMBL" id="KIY51452.1"/>
    </source>
</evidence>
<dbReference type="SUPFAM" id="SSF52047">
    <property type="entry name" value="RNI-like"/>
    <property type="match status" value="1"/>
</dbReference>
<evidence type="ECO:0000313" key="3">
    <source>
        <dbReference type="Proteomes" id="UP000054144"/>
    </source>
</evidence>
<proteinExistence type="predicted"/>
<dbReference type="OrthoDB" id="2853338at2759"/>
<evidence type="ECO:0008006" key="4">
    <source>
        <dbReference type="Google" id="ProtNLM"/>
    </source>
</evidence>
<dbReference type="AlphaFoldDB" id="A0A0D7AIP2"/>
<feature type="compositionally biased region" description="Acidic residues" evidence="1">
    <location>
        <begin position="308"/>
        <end position="343"/>
    </location>
</feature>
<dbReference type="Proteomes" id="UP000054144">
    <property type="component" value="Unassembled WGS sequence"/>
</dbReference>
<dbReference type="Gene3D" id="3.80.10.10">
    <property type="entry name" value="Ribonuclease Inhibitor"/>
    <property type="match status" value="1"/>
</dbReference>
<dbReference type="InterPro" id="IPR032675">
    <property type="entry name" value="LRR_dom_sf"/>
</dbReference>
<name>A0A0D7AIP2_9AGAR</name>
<feature type="region of interest" description="Disordered" evidence="1">
    <location>
        <begin position="301"/>
        <end position="343"/>
    </location>
</feature>
<gene>
    <name evidence="2" type="ORF">FISHEDRAFT_70683</name>
</gene>
<keyword evidence="3" id="KW-1185">Reference proteome</keyword>